<evidence type="ECO:0000313" key="8">
    <source>
        <dbReference type="EMBL" id="QJC27500.1"/>
    </source>
</evidence>
<dbReference type="InterPro" id="IPR034964">
    <property type="entry name" value="LS"/>
</dbReference>
<feature type="binding site" evidence="7">
    <location>
        <position position="120"/>
    </location>
    <ligand>
        <name>(2S)-2-hydroxy-3-oxobutyl phosphate</name>
        <dbReference type="ChEBI" id="CHEBI:58830"/>
    </ligand>
</feature>
<dbReference type="EC" id="2.5.1.78" evidence="3 7"/>
<evidence type="ECO:0000256" key="6">
    <source>
        <dbReference type="ARBA" id="ARBA00048785"/>
    </source>
</evidence>
<reference evidence="8 9" key="1">
    <citation type="journal article" date="2020" name="Pathogens">
        <title>First Whole Genome Sequence of Anaplasma platys, an Obligate Intracellular Rickettsial Pathogen of Dogs.</title>
        <authorList>
            <person name="Llanes A."/>
            <person name="Rajeev S."/>
        </authorList>
    </citation>
    <scope>NUCLEOTIDE SEQUENCE [LARGE SCALE GENOMIC DNA]</scope>
    <source>
        <strain evidence="8 9">S3</strain>
    </source>
</reference>
<feature type="binding site" evidence="7">
    <location>
        <begin position="47"/>
        <end position="49"/>
    </location>
    <ligand>
        <name>5-amino-6-(D-ribitylamino)uracil</name>
        <dbReference type="ChEBI" id="CHEBI:15934"/>
    </ligand>
</feature>
<dbReference type="KEGG" id="aplt:ANPL_02075"/>
<dbReference type="GO" id="GO:0009231">
    <property type="term" value="P:riboflavin biosynthetic process"/>
    <property type="evidence" value="ECO:0007669"/>
    <property type="project" value="UniProtKB-UniRule"/>
</dbReference>
<comment type="function">
    <text evidence="7">Catalyzes the formation of 6,7-dimethyl-8-ribityllumazine by condensation of 5-amino-6-(D-ribitylamino)uracil with 3,4-dihydroxy-2-butanone 4-phosphate. This is the penultimate step in the biosynthesis of riboflavin.</text>
</comment>
<comment type="pathway">
    <text evidence="1 7">Cofactor biosynthesis; riboflavin biosynthesis; riboflavin from 2-hydroxy-3-oxobutyl phosphate and 5-amino-6-(D-ribitylamino)uracil: step 1/2.</text>
</comment>
<keyword evidence="4 7" id="KW-0686">Riboflavin biosynthesis</keyword>
<dbReference type="PANTHER" id="PTHR21058:SF0">
    <property type="entry name" value="6,7-DIMETHYL-8-RIBITYLLUMAZINE SYNTHASE"/>
    <property type="match status" value="1"/>
</dbReference>
<keyword evidence="5 7" id="KW-0808">Transferase</keyword>
<keyword evidence="9" id="KW-1185">Reference proteome</keyword>
<comment type="caution">
    <text evidence="7">Lacks conserved residue(s) required for the propagation of feature annotation.</text>
</comment>
<feature type="binding site" evidence="7">
    <location>
        <position position="14"/>
    </location>
    <ligand>
        <name>5-amino-6-(D-ribitylamino)uracil</name>
        <dbReference type="ChEBI" id="CHEBI:15934"/>
    </ligand>
</feature>
<dbReference type="HAMAP" id="MF_00178">
    <property type="entry name" value="Lumazine_synth"/>
    <property type="match status" value="1"/>
</dbReference>
<organism evidence="8 9">
    <name type="scientific">Anaplasma platys</name>
    <dbReference type="NCBI Taxonomy" id="949"/>
    <lineage>
        <taxon>Bacteria</taxon>
        <taxon>Pseudomonadati</taxon>
        <taxon>Pseudomonadota</taxon>
        <taxon>Alphaproteobacteria</taxon>
        <taxon>Rickettsiales</taxon>
        <taxon>Anaplasmataceae</taxon>
        <taxon>Anaplasma</taxon>
    </lineage>
</organism>
<comment type="catalytic activity">
    <reaction evidence="6 7">
        <text>(2S)-2-hydroxy-3-oxobutyl phosphate + 5-amino-6-(D-ribitylamino)uracil = 6,7-dimethyl-8-(1-D-ribityl)lumazine + phosphate + 2 H2O + H(+)</text>
        <dbReference type="Rhea" id="RHEA:26152"/>
        <dbReference type="ChEBI" id="CHEBI:15377"/>
        <dbReference type="ChEBI" id="CHEBI:15378"/>
        <dbReference type="ChEBI" id="CHEBI:15934"/>
        <dbReference type="ChEBI" id="CHEBI:43474"/>
        <dbReference type="ChEBI" id="CHEBI:58201"/>
        <dbReference type="ChEBI" id="CHEBI:58830"/>
        <dbReference type="EC" id="2.5.1.78"/>
    </reaction>
</comment>
<dbReference type="AlphaFoldDB" id="A0A858PY59"/>
<dbReference type="GO" id="GO:0000906">
    <property type="term" value="F:6,7-dimethyl-8-ribityllumazine synthase activity"/>
    <property type="evidence" value="ECO:0007669"/>
    <property type="project" value="UniProtKB-UniRule"/>
</dbReference>
<dbReference type="UniPathway" id="UPA00275">
    <property type="reaction ID" value="UER00404"/>
</dbReference>
<comment type="similarity">
    <text evidence="2 7">Belongs to the DMRL synthase family.</text>
</comment>
<dbReference type="Pfam" id="PF00885">
    <property type="entry name" value="DMRL_synthase"/>
    <property type="match status" value="1"/>
</dbReference>
<evidence type="ECO:0000256" key="7">
    <source>
        <dbReference type="HAMAP-Rule" id="MF_00178"/>
    </source>
</evidence>
<dbReference type="InterPro" id="IPR036467">
    <property type="entry name" value="LS/RS_sf"/>
</dbReference>
<feature type="active site" description="Proton donor" evidence="7">
    <location>
        <position position="81"/>
    </location>
</feature>
<dbReference type="GO" id="GO:0009349">
    <property type="term" value="C:riboflavin synthase complex"/>
    <property type="evidence" value="ECO:0007669"/>
    <property type="project" value="UniProtKB-UniRule"/>
</dbReference>
<sequence length="148" mass="16163">MHSELNVLLIVGRFYDDICDMLVDGAVSALKSKNSEIKHEVINVPGAFEIPAALSFAIMSDKESYDGYVALGCVLKGLTEHNTHVSTSVYSAIRDIAIHHAVPLGMGVITADSRELAWERARKNGRNVGGIAAEAMLRMVELHRRFLG</sequence>
<dbReference type="NCBIfam" id="TIGR00114">
    <property type="entry name" value="lumazine-synth"/>
    <property type="match status" value="1"/>
</dbReference>
<dbReference type="NCBIfam" id="NF000814">
    <property type="entry name" value="PRK00061.2-2"/>
    <property type="match status" value="1"/>
</dbReference>
<dbReference type="CDD" id="cd09209">
    <property type="entry name" value="Lumazine_synthase-I"/>
    <property type="match status" value="1"/>
</dbReference>
<protein>
    <recommendedName>
        <fullName evidence="3 7">6,7-dimethyl-8-ribityllumazine synthase</fullName>
        <shortName evidence="7">DMRL synthase</shortName>
        <shortName evidence="7">LS</shortName>
        <shortName evidence="7">Lumazine synthase</shortName>
        <ecNumber evidence="3 7">2.5.1.78</ecNumber>
    </recommendedName>
</protein>
<proteinExistence type="inferred from homology"/>
<dbReference type="SUPFAM" id="SSF52121">
    <property type="entry name" value="Lumazine synthase"/>
    <property type="match status" value="1"/>
</dbReference>
<dbReference type="EMBL" id="CP046391">
    <property type="protein sequence ID" value="QJC27500.1"/>
    <property type="molecule type" value="Genomic_DNA"/>
</dbReference>
<gene>
    <name evidence="8" type="primary">ribH1</name>
    <name evidence="7" type="synonym">ribH</name>
    <name evidence="8" type="ORF">ANPL_02075</name>
</gene>
<dbReference type="Gene3D" id="3.40.50.960">
    <property type="entry name" value="Lumazine/riboflavin synthase"/>
    <property type="match status" value="1"/>
</dbReference>
<dbReference type="PANTHER" id="PTHR21058">
    <property type="entry name" value="6,7-DIMETHYL-8-RIBITYLLUMAZINE SYNTHASE DMRL SYNTHASE LUMAZINE SYNTHASE"/>
    <property type="match status" value="1"/>
</dbReference>
<evidence type="ECO:0000313" key="9">
    <source>
        <dbReference type="Proteomes" id="UP000500930"/>
    </source>
</evidence>
<evidence type="ECO:0000256" key="1">
    <source>
        <dbReference type="ARBA" id="ARBA00004917"/>
    </source>
</evidence>
<evidence type="ECO:0000256" key="4">
    <source>
        <dbReference type="ARBA" id="ARBA00022619"/>
    </source>
</evidence>
<name>A0A858PY59_9RICK</name>
<evidence type="ECO:0000256" key="5">
    <source>
        <dbReference type="ARBA" id="ARBA00022679"/>
    </source>
</evidence>
<feature type="binding site" evidence="7">
    <location>
        <position position="106"/>
    </location>
    <ligand>
        <name>5-amino-6-(D-ribitylamino)uracil</name>
        <dbReference type="ChEBI" id="CHEBI:15934"/>
    </ligand>
</feature>
<evidence type="ECO:0000256" key="2">
    <source>
        <dbReference type="ARBA" id="ARBA00007424"/>
    </source>
</evidence>
<dbReference type="InterPro" id="IPR002180">
    <property type="entry name" value="LS/RS"/>
</dbReference>
<evidence type="ECO:0000256" key="3">
    <source>
        <dbReference type="ARBA" id="ARBA00012664"/>
    </source>
</evidence>
<dbReference type="Proteomes" id="UP000500930">
    <property type="component" value="Chromosome"/>
</dbReference>
<feature type="binding site" evidence="7">
    <location>
        <begin position="73"/>
        <end position="75"/>
    </location>
    <ligand>
        <name>5-amino-6-(D-ribitylamino)uracil</name>
        <dbReference type="ChEBI" id="CHEBI:15934"/>
    </ligand>
</feature>
<dbReference type="GO" id="GO:0005829">
    <property type="term" value="C:cytosol"/>
    <property type="evidence" value="ECO:0007669"/>
    <property type="project" value="TreeGrafter"/>
</dbReference>
<accession>A0A858PY59</accession>